<organism evidence="2 3">
    <name type="scientific">Paraburkholderia piptadeniae</name>
    <dbReference type="NCBI Taxonomy" id="1701573"/>
    <lineage>
        <taxon>Bacteria</taxon>
        <taxon>Pseudomonadati</taxon>
        <taxon>Pseudomonadota</taxon>
        <taxon>Betaproteobacteria</taxon>
        <taxon>Burkholderiales</taxon>
        <taxon>Burkholderiaceae</taxon>
        <taxon>Paraburkholderia</taxon>
    </lineage>
</organism>
<feature type="signal peptide" evidence="1">
    <location>
        <begin position="1"/>
        <end position="19"/>
    </location>
</feature>
<evidence type="ECO:0000313" key="2">
    <source>
        <dbReference type="EMBL" id="SIT43783.1"/>
    </source>
</evidence>
<dbReference type="Proteomes" id="UP000195569">
    <property type="component" value="Unassembled WGS sequence"/>
</dbReference>
<feature type="chain" id="PRO_5012839992" evidence="1">
    <location>
        <begin position="20"/>
        <end position="91"/>
    </location>
</feature>
<proteinExistence type="predicted"/>
<reference evidence="2" key="1">
    <citation type="submission" date="2016-12" db="EMBL/GenBank/DDBJ databases">
        <authorList>
            <person name="Moulin L."/>
        </authorList>
    </citation>
    <scope>NUCLEOTIDE SEQUENCE [LARGE SCALE GENOMIC DNA]</scope>
    <source>
        <strain evidence="2">STM 7183</strain>
    </source>
</reference>
<dbReference type="EMBL" id="CYGY02000035">
    <property type="protein sequence ID" value="SIT43783.1"/>
    <property type="molecule type" value="Genomic_DNA"/>
</dbReference>
<evidence type="ECO:0000256" key="1">
    <source>
        <dbReference type="SAM" id="SignalP"/>
    </source>
</evidence>
<keyword evidence="2" id="KW-0449">Lipoprotein</keyword>
<accession>A0A1N7S8Y2</accession>
<evidence type="ECO:0000313" key="3">
    <source>
        <dbReference type="Proteomes" id="UP000195569"/>
    </source>
</evidence>
<dbReference type="PROSITE" id="PS51257">
    <property type="entry name" value="PROKAR_LIPOPROTEIN"/>
    <property type="match status" value="1"/>
</dbReference>
<name>A0A1N7S8Y2_9BURK</name>
<dbReference type="OrthoDB" id="8859595at2"/>
<keyword evidence="1" id="KW-0732">Signal</keyword>
<gene>
    <name evidence="2" type="ORF">BN2476_350289</name>
</gene>
<protein>
    <submittedName>
        <fullName evidence="2">Lipoprotein</fullName>
    </submittedName>
</protein>
<dbReference type="RefSeq" id="WP_087735942.1">
    <property type="nucleotide sequence ID" value="NZ_CYGY02000035.1"/>
</dbReference>
<comment type="caution">
    <text evidence="2">The sequence shown here is derived from an EMBL/GenBank/DDBJ whole genome shotgun (WGS) entry which is preliminary data.</text>
</comment>
<keyword evidence="3" id="KW-1185">Reference proteome</keyword>
<sequence length="91" mass="9805">MKKTLAAIAVALMLSACQTAPHTYAPAPVVTQVDKAVPVPCKVEKVEKPAFAFDALAVGADIYTQVKTLLADREQRWGYETKLEAAVQSCQ</sequence>
<dbReference type="AlphaFoldDB" id="A0A1N7S8Y2"/>